<feature type="region of interest" description="Disordered" evidence="1">
    <location>
        <begin position="104"/>
        <end position="147"/>
    </location>
</feature>
<keyword evidence="2" id="KW-0472">Membrane</keyword>
<keyword evidence="4" id="KW-1185">Reference proteome</keyword>
<keyword evidence="2" id="KW-1133">Transmembrane helix</keyword>
<name>A0A4R6RGS3_9HYPH</name>
<evidence type="ECO:0000256" key="2">
    <source>
        <dbReference type="SAM" id="Phobius"/>
    </source>
</evidence>
<sequence length="147" mass="14492">MLAGTDQPHGIARASMTIGRHRHAFAILFAALQLLAAIVVGFAPHAVAGVRVGPDPTSAAFVLPDGSRPSICGTDAPAGSDHAAAGSICAACLLAAAPGLPPPADGIALPDPGQPRWDAPPPTTAAVGRTMPRAQPRGPPGVAAPPC</sequence>
<proteinExistence type="predicted"/>
<evidence type="ECO:0008006" key="5">
    <source>
        <dbReference type="Google" id="ProtNLM"/>
    </source>
</evidence>
<accession>A0A4R6RGS3</accession>
<evidence type="ECO:0000256" key="1">
    <source>
        <dbReference type="SAM" id="MobiDB-lite"/>
    </source>
</evidence>
<gene>
    <name evidence="3" type="ORF">EDD54_2345</name>
</gene>
<dbReference type="EMBL" id="SNXY01000007">
    <property type="protein sequence ID" value="TDP85492.1"/>
    <property type="molecule type" value="Genomic_DNA"/>
</dbReference>
<evidence type="ECO:0000313" key="3">
    <source>
        <dbReference type="EMBL" id="TDP85492.1"/>
    </source>
</evidence>
<feature type="transmembrane region" description="Helical" evidence="2">
    <location>
        <begin position="23"/>
        <end position="43"/>
    </location>
</feature>
<comment type="caution">
    <text evidence="3">The sequence shown here is derived from an EMBL/GenBank/DDBJ whole genome shotgun (WGS) entry which is preliminary data.</text>
</comment>
<dbReference type="AlphaFoldDB" id="A0A4R6RGS3"/>
<keyword evidence="2" id="KW-0812">Transmembrane</keyword>
<reference evidence="3 4" key="1">
    <citation type="submission" date="2019-03" db="EMBL/GenBank/DDBJ databases">
        <title>Genomic Encyclopedia of Type Strains, Phase IV (KMG-IV): sequencing the most valuable type-strain genomes for metagenomic binning, comparative biology and taxonomic classification.</title>
        <authorList>
            <person name="Goeker M."/>
        </authorList>
    </citation>
    <scope>NUCLEOTIDE SEQUENCE [LARGE SCALE GENOMIC DNA]</scope>
    <source>
        <strain evidence="3 4">DSM 102969</strain>
    </source>
</reference>
<feature type="compositionally biased region" description="Pro residues" evidence="1">
    <location>
        <begin position="137"/>
        <end position="147"/>
    </location>
</feature>
<protein>
    <recommendedName>
        <fullName evidence="5">DUF2946 family protein</fullName>
    </recommendedName>
</protein>
<organism evidence="3 4">
    <name type="scientific">Oharaeibacter diazotrophicus</name>
    <dbReference type="NCBI Taxonomy" id="1920512"/>
    <lineage>
        <taxon>Bacteria</taxon>
        <taxon>Pseudomonadati</taxon>
        <taxon>Pseudomonadota</taxon>
        <taxon>Alphaproteobacteria</taxon>
        <taxon>Hyphomicrobiales</taxon>
        <taxon>Pleomorphomonadaceae</taxon>
        <taxon>Oharaeibacter</taxon>
    </lineage>
</organism>
<evidence type="ECO:0000313" key="4">
    <source>
        <dbReference type="Proteomes" id="UP000294547"/>
    </source>
</evidence>
<dbReference type="Proteomes" id="UP000294547">
    <property type="component" value="Unassembled WGS sequence"/>
</dbReference>
<dbReference type="RefSeq" id="WP_126541335.1">
    <property type="nucleotide sequence ID" value="NZ_BSPM01000004.1"/>
</dbReference>